<dbReference type="AlphaFoldDB" id="A0A518DTT4"/>
<protein>
    <submittedName>
        <fullName evidence="1">Uncharacterized protein</fullName>
    </submittedName>
</protein>
<name>A0A518DTT4_9BACT</name>
<proteinExistence type="predicted"/>
<sequence length="132" mass="14672">MLNLKQPWDSETNRQALQHNADFYQAKGLPPGMTRMLLVTGPGTLYDGDREPKQRGISNPSETICAIYVGADKAVPWTKPADFVLDPENPKAGLGEPEGGKYFVLMHDGSVRQLQADMDPLEFLQLCQLEKI</sequence>
<evidence type="ECO:0000313" key="2">
    <source>
        <dbReference type="Proteomes" id="UP000317648"/>
    </source>
</evidence>
<dbReference type="Proteomes" id="UP000317648">
    <property type="component" value="Chromosome"/>
</dbReference>
<keyword evidence="2" id="KW-1185">Reference proteome</keyword>
<gene>
    <name evidence="1" type="ORF">Pla8534_30660</name>
</gene>
<organism evidence="1 2">
    <name type="scientific">Lignipirellula cremea</name>
    <dbReference type="NCBI Taxonomy" id="2528010"/>
    <lineage>
        <taxon>Bacteria</taxon>
        <taxon>Pseudomonadati</taxon>
        <taxon>Planctomycetota</taxon>
        <taxon>Planctomycetia</taxon>
        <taxon>Pirellulales</taxon>
        <taxon>Pirellulaceae</taxon>
        <taxon>Lignipirellula</taxon>
    </lineage>
</organism>
<evidence type="ECO:0000313" key="1">
    <source>
        <dbReference type="EMBL" id="QDU95251.1"/>
    </source>
</evidence>
<reference evidence="1 2" key="1">
    <citation type="submission" date="2019-02" db="EMBL/GenBank/DDBJ databases">
        <title>Deep-cultivation of Planctomycetes and their phenomic and genomic characterization uncovers novel biology.</title>
        <authorList>
            <person name="Wiegand S."/>
            <person name="Jogler M."/>
            <person name="Boedeker C."/>
            <person name="Pinto D."/>
            <person name="Vollmers J."/>
            <person name="Rivas-Marin E."/>
            <person name="Kohn T."/>
            <person name="Peeters S.H."/>
            <person name="Heuer A."/>
            <person name="Rast P."/>
            <person name="Oberbeckmann S."/>
            <person name="Bunk B."/>
            <person name="Jeske O."/>
            <person name="Meyerdierks A."/>
            <person name="Storesund J.E."/>
            <person name="Kallscheuer N."/>
            <person name="Luecker S."/>
            <person name="Lage O.M."/>
            <person name="Pohl T."/>
            <person name="Merkel B.J."/>
            <person name="Hornburger P."/>
            <person name="Mueller R.-W."/>
            <person name="Bruemmer F."/>
            <person name="Labrenz M."/>
            <person name="Spormann A.M."/>
            <person name="Op den Camp H."/>
            <person name="Overmann J."/>
            <person name="Amann R."/>
            <person name="Jetten M.S.M."/>
            <person name="Mascher T."/>
            <person name="Medema M.H."/>
            <person name="Devos D.P."/>
            <person name="Kaster A.-K."/>
            <person name="Ovreas L."/>
            <person name="Rohde M."/>
            <person name="Galperin M.Y."/>
            <person name="Jogler C."/>
        </authorList>
    </citation>
    <scope>NUCLEOTIDE SEQUENCE [LARGE SCALE GENOMIC DNA]</scope>
    <source>
        <strain evidence="1 2">Pla85_3_4</strain>
    </source>
</reference>
<accession>A0A518DTT4</accession>
<dbReference type="KEGG" id="lcre:Pla8534_30660"/>
<dbReference type="EMBL" id="CP036433">
    <property type="protein sequence ID" value="QDU95251.1"/>
    <property type="molecule type" value="Genomic_DNA"/>
</dbReference>